<evidence type="ECO:0000313" key="1">
    <source>
        <dbReference type="EMBL" id="MEL4455553.1"/>
    </source>
</evidence>
<dbReference type="Proteomes" id="UP001474120">
    <property type="component" value="Unassembled WGS sequence"/>
</dbReference>
<dbReference type="RefSeq" id="WP_342159404.1">
    <property type="nucleotide sequence ID" value="NZ_JBCDNA010000001.1"/>
</dbReference>
<dbReference type="InterPro" id="IPR029058">
    <property type="entry name" value="AB_hydrolase_fold"/>
</dbReference>
<organism evidence="1 2">
    <name type="scientific">Lutimonas vermicola</name>
    <dbReference type="NCBI Taxonomy" id="414288"/>
    <lineage>
        <taxon>Bacteria</taxon>
        <taxon>Pseudomonadati</taxon>
        <taxon>Bacteroidota</taxon>
        <taxon>Flavobacteriia</taxon>
        <taxon>Flavobacteriales</taxon>
        <taxon>Flavobacteriaceae</taxon>
        <taxon>Lutimonas</taxon>
    </lineage>
</organism>
<proteinExistence type="predicted"/>
<dbReference type="EMBL" id="JBCDNA010000001">
    <property type="protein sequence ID" value="MEL4455553.1"/>
    <property type="molecule type" value="Genomic_DNA"/>
</dbReference>
<keyword evidence="2" id="KW-1185">Reference proteome</keyword>
<comment type="caution">
    <text evidence="1">The sequence shown here is derived from an EMBL/GenBank/DDBJ whole genome shotgun (WGS) entry which is preliminary data.</text>
</comment>
<reference evidence="1 2" key="1">
    <citation type="submission" date="2024-04" db="EMBL/GenBank/DDBJ databases">
        <title>whole genome sequencing of Lutimonas vermicola strain IMCC1616.</title>
        <authorList>
            <person name="Bae S.S."/>
        </authorList>
    </citation>
    <scope>NUCLEOTIDE SEQUENCE [LARGE SCALE GENOMIC DNA]</scope>
    <source>
        <strain evidence="1 2">IMCC1616</strain>
    </source>
</reference>
<evidence type="ECO:0008006" key="3">
    <source>
        <dbReference type="Google" id="ProtNLM"/>
    </source>
</evidence>
<protein>
    <recommendedName>
        <fullName evidence="3">Alpha/beta hydrolase</fullName>
    </recommendedName>
</protein>
<sequence length="456" mass="53252">MKILSVISFFFLSINLFCQGDLYSKGVIIDSIWLDKKLEESFAFYAPESYEASRPSPVIFIFDPMARGKTGIEPFILTAETYGYVLICSNNSKNGPYDRNYAIATRLFNKITSDLNINPKLFYTAGFSGGGRFASALAANSDQIQGVVSCGAAYNMDSGNLPGTQMFSFATIMGDEDMNYYELAFTDKYLDKISLSHEIFTFEINHRWPDDEHILMAFDWMQLEAYKKLLLPLDTSVVDRIYKKFYHQAKLKEERNDLLGSVAEYRRILNGFNRYYQLDSIREKVDRISQSKNYGSQKKMNDSFLETEKNLTYDYLNRFGSDLEKKSYNPGWWNNRIEKLKKKQESKSKMEQKMYKRLLYRLYAHAIETVNYTDQIKTLEQRMFCYDLCIFIYPGNPVPYLRQIGIAMALDKSDLALDYLEKLLDSGYENRDYIMDNLPLQALRNNERFEKLMRQN</sequence>
<accession>A0ABU9KZD3</accession>
<dbReference type="Gene3D" id="3.40.50.1820">
    <property type="entry name" value="alpha/beta hydrolase"/>
    <property type="match status" value="1"/>
</dbReference>
<gene>
    <name evidence="1" type="ORF">AABB81_06565</name>
</gene>
<evidence type="ECO:0000313" key="2">
    <source>
        <dbReference type="Proteomes" id="UP001474120"/>
    </source>
</evidence>
<name>A0ABU9KZD3_9FLAO</name>
<dbReference type="SUPFAM" id="SSF53474">
    <property type="entry name" value="alpha/beta-Hydrolases"/>
    <property type="match status" value="1"/>
</dbReference>